<keyword evidence="2" id="KW-0732">Signal</keyword>
<keyword evidence="4" id="KW-1185">Reference proteome</keyword>
<feature type="signal peptide" evidence="2">
    <location>
        <begin position="1"/>
        <end position="29"/>
    </location>
</feature>
<dbReference type="SUPFAM" id="SSF50998">
    <property type="entry name" value="Quinoprotein alcohol dehydrogenase-like"/>
    <property type="match status" value="1"/>
</dbReference>
<feature type="region of interest" description="Disordered" evidence="1">
    <location>
        <begin position="486"/>
        <end position="513"/>
    </location>
</feature>
<dbReference type="eggNOG" id="COG3391">
    <property type="taxonomic scope" value="Bacteria"/>
</dbReference>
<proteinExistence type="predicted"/>
<dbReference type="KEGG" id="sci:B446_06185"/>
<name>S5UQD7_STRC3</name>
<evidence type="ECO:0000313" key="4">
    <source>
        <dbReference type="Proteomes" id="UP000015423"/>
    </source>
</evidence>
<dbReference type="GO" id="GO:0005975">
    <property type="term" value="P:carbohydrate metabolic process"/>
    <property type="evidence" value="ECO:0007669"/>
    <property type="project" value="UniProtKB-ARBA"/>
</dbReference>
<accession>S5UQD7</accession>
<dbReference type="PATRIC" id="fig|1214242.5.peg.1283"/>
<evidence type="ECO:0000313" key="3">
    <source>
        <dbReference type="EMBL" id="AGS68061.1"/>
    </source>
</evidence>
<evidence type="ECO:0000256" key="1">
    <source>
        <dbReference type="SAM" id="MobiDB-lite"/>
    </source>
</evidence>
<sequence>MRLRKSATKAAASAAAAALLCSAALTDAAATDAAPAISFTADPLSTWQTNGIVWSLAYAHGVVYAGGTFDSVRPPGAAPGRREVARHNFAAFDARTGALLPCAPRFTGGEGTVRALRASPDGRVLYVGGSFSRVGDTGVASAVALDTAGCTLRRDFRPAVSATVRAIEATADTVYLGGDFDLISGRSRHRVAALTPAGALLPFTADLDRPVRALSLVSARHQLFVGGDFDWVNGRRAHALATLDSATGATVRSYPGWIPDNSSVRTIAHDDTRFYLGGDGHGRGSYDGRMSGRLDDGALVWKDHCQGATQAVLIHRGVLYSGSHAHNCSWTPGGFPERHDRQHLLAQQPGTGEILHWFPDTNDGMGEPVGPRALTLAGDILWVSGEFTEVNDHPQQSLTRFGAGPDTGAPEVPVLDVVSTNPGQVTLRWQTSWDRDTASLSYRLYRDGRVVARQRASSTFWNRPWLTYTDSVPAGTRHQYRIEVTDGTNTSPRSRALDVAVPPKPPTGAAGTP</sequence>
<reference evidence="3 4" key="2">
    <citation type="journal article" date="2013" name="J. Biotechnol.">
        <title>Complete genome sequence of the kirromycin producer Streptomyces collinus Tu 365 consisting of a linear chromosome and two linear plasmids.</title>
        <authorList>
            <person name="Ruckert C."/>
            <person name="Szczepanowski R."/>
            <person name="Albersmeier A."/>
            <person name="Goesmann A."/>
            <person name="Iftime D."/>
            <person name="Musiol E.M."/>
            <person name="Blin K."/>
            <person name="Wohlleben W."/>
            <person name="Puhler A."/>
            <person name="Kalinowski J."/>
            <person name="Weber T."/>
        </authorList>
    </citation>
    <scope>NUCLEOTIDE SEQUENCE [LARGE SCALE GENOMIC DNA]</scope>
    <source>
        <strain evidence="4">DSM 40733 / Tue 365</strain>
    </source>
</reference>
<organism evidence="3 4">
    <name type="scientific">Streptomyces collinus (strain DSM 40733 / Tue 365)</name>
    <dbReference type="NCBI Taxonomy" id="1214242"/>
    <lineage>
        <taxon>Bacteria</taxon>
        <taxon>Bacillati</taxon>
        <taxon>Actinomycetota</taxon>
        <taxon>Actinomycetes</taxon>
        <taxon>Kitasatosporales</taxon>
        <taxon>Streptomycetaceae</taxon>
        <taxon>Streptomyces</taxon>
    </lineage>
</organism>
<protein>
    <recommendedName>
        <fullName evidence="5">Fibronectin type-III domain-containing protein</fullName>
    </recommendedName>
</protein>
<dbReference type="RefSeq" id="WP_020938545.1">
    <property type="nucleotide sequence ID" value="NC_021985.1"/>
</dbReference>
<dbReference type="STRING" id="1214242.B446_06185"/>
<dbReference type="AlphaFoldDB" id="S5UQD7"/>
<feature type="chain" id="PRO_5038396812" description="Fibronectin type-III domain-containing protein" evidence="2">
    <location>
        <begin position="30"/>
        <end position="513"/>
    </location>
</feature>
<dbReference type="InterPro" id="IPR013783">
    <property type="entry name" value="Ig-like_fold"/>
</dbReference>
<dbReference type="HOGENOM" id="CLU_007175_1_0_11"/>
<evidence type="ECO:0008006" key="5">
    <source>
        <dbReference type="Google" id="ProtNLM"/>
    </source>
</evidence>
<dbReference type="InterPro" id="IPR011047">
    <property type="entry name" value="Quinoprotein_ADH-like_sf"/>
</dbReference>
<gene>
    <name evidence="3" type="ORF">B446_06185</name>
</gene>
<dbReference type="EMBL" id="CP006259">
    <property type="protein sequence ID" value="AGS68061.1"/>
    <property type="molecule type" value="Genomic_DNA"/>
</dbReference>
<dbReference type="Proteomes" id="UP000015423">
    <property type="component" value="Chromosome"/>
</dbReference>
<evidence type="ECO:0000256" key="2">
    <source>
        <dbReference type="SAM" id="SignalP"/>
    </source>
</evidence>
<reference evidence="4" key="1">
    <citation type="submission" date="2012-10" db="EMBL/GenBank/DDBJ databases">
        <title>The complete genome sequence of Streptomyces collinus Tu 365.</title>
        <authorList>
            <person name="Ruckert C."/>
            <person name="Szczepanowski R."/>
            <person name="Goesmann A."/>
            <person name="Pross E.K."/>
            <person name="Musiol E.M."/>
            <person name="Blin K."/>
            <person name="Wohlleben W."/>
            <person name="Puhler A."/>
            <person name="Weber T."/>
            <person name="Kalinowski J."/>
        </authorList>
    </citation>
    <scope>NUCLEOTIDE SEQUENCE [LARGE SCALE GENOMIC DNA]</scope>
    <source>
        <strain evidence="4">DSM 40733 / Tue 365</strain>
    </source>
</reference>
<dbReference type="Gene3D" id="2.60.40.10">
    <property type="entry name" value="Immunoglobulins"/>
    <property type="match status" value="1"/>
</dbReference>